<dbReference type="PROSITE" id="PS50102">
    <property type="entry name" value="RRM"/>
    <property type="match status" value="1"/>
</dbReference>
<dbReference type="Pfam" id="PF14666">
    <property type="entry name" value="RICTOR_M"/>
    <property type="match status" value="1"/>
</dbReference>
<comment type="caution">
    <text evidence="4">The sequence shown here is derived from an EMBL/GenBank/DDBJ whole genome shotgun (WGS) entry which is preliminary data.</text>
</comment>
<dbReference type="SMART" id="SM01310">
    <property type="entry name" value="RICTOR_V"/>
    <property type="match status" value="1"/>
</dbReference>
<dbReference type="InterPro" id="IPR029453">
    <property type="entry name" value="Rictor_IV"/>
</dbReference>
<dbReference type="InterPro" id="IPR035979">
    <property type="entry name" value="RBD_domain_sf"/>
</dbReference>
<organism evidence="4 5">
    <name type="scientific">Polyrhizophydium stewartii</name>
    <dbReference type="NCBI Taxonomy" id="2732419"/>
    <lineage>
        <taxon>Eukaryota</taxon>
        <taxon>Fungi</taxon>
        <taxon>Fungi incertae sedis</taxon>
        <taxon>Chytridiomycota</taxon>
        <taxon>Chytridiomycota incertae sedis</taxon>
        <taxon>Chytridiomycetes</taxon>
        <taxon>Rhizophydiales</taxon>
        <taxon>Rhizophydiales incertae sedis</taxon>
        <taxon>Polyrhizophydium</taxon>
    </lineage>
</organism>
<evidence type="ECO:0000256" key="2">
    <source>
        <dbReference type="PROSITE-ProRule" id="PRU00176"/>
    </source>
</evidence>
<dbReference type="Pfam" id="PF00076">
    <property type="entry name" value="RRM_1"/>
    <property type="match status" value="1"/>
</dbReference>
<dbReference type="InterPro" id="IPR028268">
    <property type="entry name" value="Pianissimo_fam"/>
</dbReference>
<dbReference type="InterPro" id="IPR029451">
    <property type="entry name" value="RICTOR_M"/>
</dbReference>
<dbReference type="SMART" id="SM01308">
    <property type="entry name" value="RICTOR_N"/>
    <property type="match status" value="1"/>
</dbReference>
<evidence type="ECO:0000259" key="3">
    <source>
        <dbReference type="PROSITE" id="PS50102"/>
    </source>
</evidence>
<dbReference type="InterPro" id="IPR028267">
    <property type="entry name" value="Pianissimo_N"/>
</dbReference>
<name>A0ABR4MY42_9FUNG</name>
<dbReference type="InterPro" id="IPR012677">
    <property type="entry name" value="Nucleotide-bd_a/b_plait_sf"/>
</dbReference>
<reference evidence="4 5" key="1">
    <citation type="submission" date="2023-09" db="EMBL/GenBank/DDBJ databases">
        <title>Pangenome analysis of Batrachochytrium dendrobatidis and related Chytrids.</title>
        <authorList>
            <person name="Yacoub M.N."/>
            <person name="Stajich J.E."/>
            <person name="James T.Y."/>
        </authorList>
    </citation>
    <scope>NUCLEOTIDE SEQUENCE [LARGE SCALE GENOMIC DNA]</scope>
    <source>
        <strain evidence="4 5">JEL0888</strain>
    </source>
</reference>
<dbReference type="Gene3D" id="3.30.70.330">
    <property type="match status" value="1"/>
</dbReference>
<dbReference type="Pfam" id="PF14663">
    <property type="entry name" value="RasGEF_N_2"/>
    <property type="match status" value="1"/>
</dbReference>
<evidence type="ECO:0000313" key="4">
    <source>
        <dbReference type="EMBL" id="KAL2912185.1"/>
    </source>
</evidence>
<dbReference type="SMART" id="SM01307">
    <property type="entry name" value="RICTOR_M"/>
    <property type="match status" value="1"/>
</dbReference>
<dbReference type="SUPFAM" id="SSF48371">
    <property type="entry name" value="ARM repeat"/>
    <property type="match status" value="2"/>
</dbReference>
<evidence type="ECO:0000313" key="5">
    <source>
        <dbReference type="Proteomes" id="UP001527925"/>
    </source>
</evidence>
<dbReference type="SMART" id="SM00360">
    <property type="entry name" value="RRM"/>
    <property type="match status" value="1"/>
</dbReference>
<dbReference type="SMART" id="SM01303">
    <property type="entry name" value="RasGEF_N_2"/>
    <property type="match status" value="1"/>
</dbReference>
<dbReference type="InterPro" id="IPR011989">
    <property type="entry name" value="ARM-like"/>
</dbReference>
<proteinExistence type="inferred from homology"/>
<dbReference type="Proteomes" id="UP001527925">
    <property type="component" value="Unassembled WGS sequence"/>
</dbReference>
<keyword evidence="5" id="KW-1185">Reference proteome</keyword>
<dbReference type="InterPro" id="IPR000504">
    <property type="entry name" value="RRM_dom"/>
</dbReference>
<dbReference type="InterPro" id="IPR029452">
    <property type="entry name" value="RICTOR_V"/>
</dbReference>
<comment type="similarity">
    <text evidence="1">Belongs to the RICTOR family.</text>
</comment>
<sequence length="1298" mass="143511">MARFSPATVESVDLVPTGVGSSKARRARWVVARFRSLVAAGQALGALSRMRPMGRRLTLRSSFSPAAPDLGIFFPLDPDLEYAYPPPSPQIVANIAAAIAAVPTLYTQVLHLMNKMNLPPPSVPATPSTPLPNIEIAPPDMLEALPAYRNYRRGEPAATLFIKNIDHKNVTEDDLQRLFSAVAAGRRSATGSAVEPASVHVRLMKEGRMKGQAFVKFPSVELATEALERLHGGIVRGRPMVIAIGREHATAILLGIARDVDQSAQARLDALAKVQSVFDLVRRTIPNHEATDPLLVTESVIKRQALISASAGTEIRVATYKIMRILVSPSSVRILFSSHIDLFIIRTLIRDPRYDSEREQAIRFIRACIEEPEGPHFVPMSVVRALAAIAEQLDDRFRTICLETICELAVRHPELACFSGGTKAMFAALLDGPPEMLDPIVSTFLHLLDSPASRRYIRPHVELEMVISQFVDAYTSKTGYSIEKLVGSASVIRKVLSSWTGLVYFSIGNMRSVRSIVDALGLPNEDTRALIEITQDRSREISEMAILLLAGIMSLCSKQLPAEFASKVQSLPSLFRLATNFHDEGRRHLATSKLSQILNISRSAASAKTTMPAHPGLLSFNCVAQTRLDCIRVHAGLQIDEAQLRNMLNDSEVIGAKDFTKWNWDIIDDIVSGPLLNPKRYDDLVRNTKFVSRLIAFFRPTSRQFSDMPRNSPKVLRTAVELVRNLASTVEGSRVLADTKFLLEIADQLGQHTMPVCQDLVKNQASVTPDNVFLKERMEATMSSDYFWIIRAFTHRPDGLRLLEQCGIYNIFYQLADLRGREDLSNAILTSMDYSADSHPRVILAKMLTAGSRALRFTATLHLEQLAAAHETSFHEWGIPLLVVQLYDPVADIVQVAVGILQRLCRRPQNLAAFAQLRPDIQHLAVVGNDLLLQMLALPSGFKYLAEAGYVESEIDYWFEHGIYQYVTHAELSISEGLAKSLPKSAFDTLDKDLVLNMDGRIPIHLYGELAKTSGGVAYLEMVGHTASFLDRVRAFRDCIAPAAAMELKAALWALGAIGSSASGLAILEDGGAITLIMEVLRAAPVITVRGTCFYVLGMIGRSPKGRGILEDLGWLGESIHVPGDPESVLQFPEWEFSGSWPARQGLTFKPLHYRADAIEAEILTCIGNLSNHILSTAASKRLAVIRQQHPHYFVKPELCVQAWRICTAYHYRVATRRFIQELFERLVFDSQVLKVVDQMDGVAMVYPLDDKDSARHNENAFKSSLSLLAKDPDGKGPSAANTANRMSLQPARVIRGF</sequence>
<feature type="domain" description="RRM" evidence="3">
    <location>
        <begin position="158"/>
        <end position="247"/>
    </location>
</feature>
<dbReference type="EMBL" id="JADGIZ020000074">
    <property type="protein sequence ID" value="KAL2912185.1"/>
    <property type="molecule type" value="Genomic_DNA"/>
</dbReference>
<dbReference type="PANTHER" id="PTHR13298">
    <property type="entry name" value="CYTOSOLIC REGULATOR PIANISSIMO"/>
    <property type="match status" value="1"/>
</dbReference>
<evidence type="ECO:0000256" key="1">
    <source>
        <dbReference type="ARBA" id="ARBA00008878"/>
    </source>
</evidence>
<gene>
    <name evidence="4" type="ORF">HK105_208318</name>
</gene>
<dbReference type="Gene3D" id="1.25.10.10">
    <property type="entry name" value="Leucine-rich Repeat Variant"/>
    <property type="match status" value="2"/>
</dbReference>
<accession>A0ABR4MY42</accession>
<dbReference type="InterPro" id="IPR016024">
    <property type="entry name" value="ARM-type_fold"/>
</dbReference>
<dbReference type="SUPFAM" id="SSF54928">
    <property type="entry name" value="RNA-binding domain, RBD"/>
    <property type="match status" value="1"/>
</dbReference>
<dbReference type="Pfam" id="PF14668">
    <property type="entry name" value="RICTOR_V"/>
    <property type="match status" value="1"/>
</dbReference>
<dbReference type="Pfam" id="PF14664">
    <property type="entry name" value="RICTOR_N"/>
    <property type="match status" value="1"/>
</dbReference>
<protein>
    <recommendedName>
        <fullName evidence="3">RRM domain-containing protein</fullName>
    </recommendedName>
</protein>
<dbReference type="PANTHER" id="PTHR13298:SF11">
    <property type="entry name" value="RAPAMYCIN-INSENSITIVE COMPANION OF MTOR"/>
    <property type="match status" value="1"/>
</dbReference>
<keyword evidence="2" id="KW-0694">RNA-binding</keyword>